<dbReference type="AlphaFoldDB" id="A0A7S4S071"/>
<feature type="compositionally biased region" description="Polar residues" evidence="1">
    <location>
        <begin position="292"/>
        <end position="304"/>
    </location>
</feature>
<proteinExistence type="predicted"/>
<organism evidence="2">
    <name type="scientific">Alexandrium monilatum</name>
    <dbReference type="NCBI Taxonomy" id="311494"/>
    <lineage>
        <taxon>Eukaryota</taxon>
        <taxon>Sar</taxon>
        <taxon>Alveolata</taxon>
        <taxon>Dinophyceae</taxon>
        <taxon>Gonyaulacales</taxon>
        <taxon>Pyrocystaceae</taxon>
        <taxon>Alexandrium</taxon>
    </lineage>
</organism>
<evidence type="ECO:0000313" key="2">
    <source>
        <dbReference type="EMBL" id="CAE4630469.1"/>
    </source>
</evidence>
<gene>
    <name evidence="2" type="ORF">AMON00008_LOCUS43099</name>
</gene>
<accession>A0A7S4S071</accession>
<sequence>MTANPLSGTPFATLVSEDIRQFINTHNLDESARAKLEALPMDQQVDVISQDVANVRNISAVVISRASRCQREGSKFAGPSGQEYVAGIVAKFVAMLGLDEKAAASLKNLPAKDQVAVMVKDMEGVTNPSGVVDSRVRKIQQSGLTIQQAGFVGRGASVPTGGAPAPRLGATVPTDATQYLEQAYQAFLAQYNVDLRAQEQVSQLSPLEKLEVISQSMDNVYNPSGAVASRCAKVKGRPVVMGYPGKTPLKHPATAVASTAAPTPSASCRHSRLTSSSRCAARAWPALATRSPFSTAACRSSAGRQSPPRHSATRPFPPCRPRTRCP</sequence>
<feature type="region of interest" description="Disordered" evidence="1">
    <location>
        <begin position="292"/>
        <end position="326"/>
    </location>
</feature>
<name>A0A7S4S071_9DINO</name>
<evidence type="ECO:0000256" key="1">
    <source>
        <dbReference type="SAM" id="MobiDB-lite"/>
    </source>
</evidence>
<reference evidence="2" key="1">
    <citation type="submission" date="2021-01" db="EMBL/GenBank/DDBJ databases">
        <authorList>
            <person name="Corre E."/>
            <person name="Pelletier E."/>
            <person name="Niang G."/>
            <person name="Scheremetjew M."/>
            <person name="Finn R."/>
            <person name="Kale V."/>
            <person name="Holt S."/>
            <person name="Cochrane G."/>
            <person name="Meng A."/>
            <person name="Brown T."/>
            <person name="Cohen L."/>
        </authorList>
    </citation>
    <scope>NUCLEOTIDE SEQUENCE</scope>
    <source>
        <strain evidence="2">CCMP3105</strain>
    </source>
</reference>
<dbReference type="EMBL" id="HBNR01061202">
    <property type="protein sequence ID" value="CAE4630469.1"/>
    <property type="molecule type" value="Transcribed_RNA"/>
</dbReference>
<protein>
    <submittedName>
        <fullName evidence="2">Uncharacterized protein</fullName>
    </submittedName>
</protein>